<dbReference type="Proteomes" id="UP001626550">
    <property type="component" value="Unassembled WGS sequence"/>
</dbReference>
<evidence type="ECO:0000313" key="2">
    <source>
        <dbReference type="Proteomes" id="UP001626550"/>
    </source>
</evidence>
<keyword evidence="2" id="KW-1185">Reference proteome</keyword>
<evidence type="ECO:0008006" key="3">
    <source>
        <dbReference type="Google" id="ProtNLM"/>
    </source>
</evidence>
<proteinExistence type="predicted"/>
<dbReference type="EMBL" id="JBJKFK010004699">
    <property type="protein sequence ID" value="KAL3308787.1"/>
    <property type="molecule type" value="Genomic_DNA"/>
</dbReference>
<gene>
    <name evidence="1" type="ORF">Ciccas_012676</name>
</gene>
<protein>
    <recommendedName>
        <fullName evidence="3">Transposase</fullName>
    </recommendedName>
</protein>
<comment type="caution">
    <text evidence="1">The sequence shown here is derived from an EMBL/GenBank/DDBJ whole genome shotgun (WGS) entry which is preliminary data.</text>
</comment>
<name>A0ABD2PQ21_9PLAT</name>
<dbReference type="AlphaFoldDB" id="A0ABD2PQ21"/>
<accession>A0ABD2PQ21</accession>
<organism evidence="1 2">
    <name type="scientific">Cichlidogyrus casuarinus</name>
    <dbReference type="NCBI Taxonomy" id="1844966"/>
    <lineage>
        <taxon>Eukaryota</taxon>
        <taxon>Metazoa</taxon>
        <taxon>Spiralia</taxon>
        <taxon>Lophotrochozoa</taxon>
        <taxon>Platyhelminthes</taxon>
        <taxon>Monogenea</taxon>
        <taxon>Monopisthocotylea</taxon>
        <taxon>Dactylogyridea</taxon>
        <taxon>Ancyrocephalidae</taxon>
        <taxon>Cichlidogyrus</taxon>
    </lineage>
</organism>
<evidence type="ECO:0000313" key="1">
    <source>
        <dbReference type="EMBL" id="KAL3308787.1"/>
    </source>
</evidence>
<reference evidence="1 2" key="1">
    <citation type="submission" date="2024-11" db="EMBL/GenBank/DDBJ databases">
        <title>Adaptive evolution of stress response genes in parasites aligns with host niche diversity.</title>
        <authorList>
            <person name="Hahn C."/>
            <person name="Resl P."/>
        </authorList>
    </citation>
    <scope>NUCLEOTIDE SEQUENCE [LARGE SCALE GENOMIC DNA]</scope>
    <source>
        <strain evidence="1">EGGRZ-B1_66</strain>
        <tissue evidence="1">Body</tissue>
    </source>
</reference>
<sequence length="163" mass="18474">MKVHVDETNFNMFTLRKFGRAVKGLAPLVPRRASKGVNLNVVLAINDLGQVLLMRTYVGTIVPYFQEFMRTLSGMLEIHMGCSLAAYFSFFPSLSLRISSVKKLIKDNSAELRLWILGIYEQLFRIGTSRQFGIGLSMAETVYARKVNANILKRLALRLIYGH</sequence>